<dbReference type="STRING" id="39480.EUAN_11480"/>
<dbReference type="OrthoDB" id="9810588at2"/>
<evidence type="ECO:0000313" key="3">
    <source>
        <dbReference type="Proteomes" id="UP000180254"/>
    </source>
</evidence>
<dbReference type="InterPro" id="IPR052911">
    <property type="entry name" value="Corrinoid_activation_enz"/>
</dbReference>
<name>A0A1S1V7K6_9FIRM</name>
<proteinExistence type="predicted"/>
<dbReference type="PANTHER" id="PTHR42895">
    <property type="entry name" value="IRON-SULFUR CLUSTER-BINDING PROTEIN-RELATED"/>
    <property type="match status" value="1"/>
</dbReference>
<reference evidence="2 3" key="1">
    <citation type="submission" date="2016-09" db="EMBL/GenBank/DDBJ databases">
        <title>Genome sequence of Eubacterium angustum.</title>
        <authorList>
            <person name="Poehlein A."/>
            <person name="Daniel R."/>
        </authorList>
    </citation>
    <scope>NUCLEOTIDE SEQUENCE [LARGE SCALE GENOMIC DNA]</scope>
    <source>
        <strain evidence="2 3">DSM 1989</strain>
    </source>
</reference>
<dbReference type="AlphaFoldDB" id="A0A1S1V7K6"/>
<evidence type="ECO:0000313" key="2">
    <source>
        <dbReference type="EMBL" id="OHW62583.1"/>
    </source>
</evidence>
<dbReference type="GO" id="GO:0051536">
    <property type="term" value="F:iron-sulfur cluster binding"/>
    <property type="evidence" value="ECO:0007669"/>
    <property type="project" value="InterPro"/>
</dbReference>
<keyword evidence="3" id="KW-1185">Reference proteome</keyword>
<accession>A0A1S1V7K6</accession>
<dbReference type="EMBL" id="MKIE01000003">
    <property type="protein sequence ID" value="OHW62583.1"/>
    <property type="molecule type" value="Genomic_DNA"/>
</dbReference>
<gene>
    <name evidence="2" type="primary">nqrF_2</name>
    <name evidence="2" type="ORF">EUAN_11480</name>
</gene>
<dbReference type="CDD" id="cd00207">
    <property type="entry name" value="fer2"/>
    <property type="match status" value="1"/>
</dbReference>
<dbReference type="InterPro" id="IPR001041">
    <property type="entry name" value="2Fe-2S_ferredoxin-type"/>
</dbReference>
<dbReference type="RefSeq" id="WP_071062573.1">
    <property type="nucleotide sequence ID" value="NZ_MKIE01000003.1"/>
</dbReference>
<dbReference type="Proteomes" id="UP000180254">
    <property type="component" value="Unassembled WGS sequence"/>
</dbReference>
<dbReference type="Gene3D" id="3.10.20.30">
    <property type="match status" value="1"/>
</dbReference>
<sequence length="90" mass="9889">MGKVKFINEVDAKKEKDLVKLAKKANVKIKLPCSGKGTCGKCIVKITKGEASEPTKAEIKKLGEEKIQKGYRLACQVEVLEDDISVKIID</sequence>
<protein>
    <submittedName>
        <fullName evidence="2">Na(+)-translocating NADH-quinone reductase subunit F</fullName>
    </submittedName>
</protein>
<organism evidence="2 3">
    <name type="scientific">Andreesenia angusta</name>
    <dbReference type="NCBI Taxonomy" id="39480"/>
    <lineage>
        <taxon>Bacteria</taxon>
        <taxon>Bacillati</taxon>
        <taxon>Bacillota</taxon>
        <taxon>Tissierellia</taxon>
        <taxon>Tissierellales</taxon>
        <taxon>Gottschalkiaceae</taxon>
        <taxon>Andreesenia</taxon>
    </lineage>
</organism>
<feature type="domain" description="2Fe-2S ferredoxin-type" evidence="1">
    <location>
        <begin position="2"/>
        <end position="90"/>
    </location>
</feature>
<dbReference type="PANTHER" id="PTHR42895:SF2">
    <property type="entry name" value="IRON-SULFUR CLUSTER PROTEIN"/>
    <property type="match status" value="1"/>
</dbReference>
<dbReference type="SUPFAM" id="SSF54292">
    <property type="entry name" value="2Fe-2S ferredoxin-like"/>
    <property type="match status" value="1"/>
</dbReference>
<dbReference type="InterPro" id="IPR012675">
    <property type="entry name" value="Beta-grasp_dom_sf"/>
</dbReference>
<evidence type="ECO:0000259" key="1">
    <source>
        <dbReference type="PROSITE" id="PS51085"/>
    </source>
</evidence>
<dbReference type="PROSITE" id="PS51085">
    <property type="entry name" value="2FE2S_FER_2"/>
    <property type="match status" value="1"/>
</dbReference>
<comment type="caution">
    <text evidence="2">The sequence shown here is derived from an EMBL/GenBank/DDBJ whole genome shotgun (WGS) entry which is preliminary data.</text>
</comment>
<dbReference type="Pfam" id="PF00111">
    <property type="entry name" value="Fer2"/>
    <property type="match status" value="1"/>
</dbReference>
<dbReference type="InterPro" id="IPR036010">
    <property type="entry name" value="2Fe-2S_ferredoxin-like_sf"/>
</dbReference>